<evidence type="ECO:0000313" key="3">
    <source>
        <dbReference type="Proteomes" id="UP000187608"/>
    </source>
</evidence>
<evidence type="ECO:0000259" key="1">
    <source>
        <dbReference type="Pfam" id="PF00534"/>
    </source>
</evidence>
<dbReference type="Gene3D" id="3.40.50.2000">
    <property type="entry name" value="Glycogen Phosphorylase B"/>
    <property type="match status" value="2"/>
</dbReference>
<dbReference type="Proteomes" id="UP000187608">
    <property type="component" value="Unassembled WGS sequence"/>
</dbReference>
<feature type="domain" description="Glycosyl transferase family 1" evidence="1">
    <location>
        <begin position="221"/>
        <end position="379"/>
    </location>
</feature>
<protein>
    <submittedName>
        <fullName evidence="2">Glycosyltransferase involved in cell wall bisynthesis</fullName>
    </submittedName>
</protein>
<evidence type="ECO:0000313" key="2">
    <source>
        <dbReference type="EMBL" id="SIS62935.1"/>
    </source>
</evidence>
<dbReference type="PANTHER" id="PTHR45947">
    <property type="entry name" value="SULFOQUINOVOSYL TRANSFERASE SQD2"/>
    <property type="match status" value="1"/>
</dbReference>
<proteinExistence type="predicted"/>
<organism evidence="2 3">
    <name type="scientific">Salimicrobium flavidum</name>
    <dbReference type="NCBI Taxonomy" id="570947"/>
    <lineage>
        <taxon>Bacteria</taxon>
        <taxon>Bacillati</taxon>
        <taxon>Bacillota</taxon>
        <taxon>Bacilli</taxon>
        <taxon>Bacillales</taxon>
        <taxon>Bacillaceae</taxon>
        <taxon>Salimicrobium</taxon>
    </lineage>
</organism>
<dbReference type="SUPFAM" id="SSF53756">
    <property type="entry name" value="UDP-Glycosyltransferase/glycogen phosphorylase"/>
    <property type="match status" value="1"/>
</dbReference>
<dbReference type="InterPro" id="IPR050194">
    <property type="entry name" value="Glycosyltransferase_grp1"/>
</dbReference>
<dbReference type="RefSeq" id="WP_076560603.1">
    <property type="nucleotide sequence ID" value="NZ_FTOC01000014.1"/>
</dbReference>
<dbReference type="OrthoDB" id="9811902at2"/>
<accession>A0A1N7KMW6</accession>
<sequence length="413" mass="46874">MKDVLIVTNYCQFPGESGNNRYTYLADMLAAEGFEVEIVTSTFNHKTKSQRPFTGDDVKNVSYKTTLINEPGYPENVSFKRLYSHRIIALNIMNYVERRKLPDLIYCPFPPITIGKKMAEFAKRNRIPFVIDIQDLWPEAFRMVFNPPFLSNILYRPFERAANKIFGQVDAIVGVSRTYVDRAYSVNRKNVGRSSVFLGTDLNHFDSLVEKAELLSDEKSGIKVAYIGTLGSSYDINLITDAIALLKREGRTDIHFVVMGEGPKREAFAQYAQRSGISYEFTGMLPYEAMVKRLSQCDIAVNPIRKGAAQSIINKVGDYAAAGLPVVNTQENEEYRTYVDDLRIGFNCIPGESKDVAVKMEILCSDPDLRKEMGANNRKFAETNFDRRHTYPEIVRVIENLLPETVEAESRVL</sequence>
<keyword evidence="2" id="KW-0808">Transferase</keyword>
<dbReference type="GO" id="GO:0016758">
    <property type="term" value="F:hexosyltransferase activity"/>
    <property type="evidence" value="ECO:0007669"/>
    <property type="project" value="TreeGrafter"/>
</dbReference>
<dbReference type="Pfam" id="PF00534">
    <property type="entry name" value="Glycos_transf_1"/>
    <property type="match status" value="1"/>
</dbReference>
<dbReference type="STRING" id="570947.SAMN05421687_11428"/>
<dbReference type="AlphaFoldDB" id="A0A1N7KMW6"/>
<reference evidence="3" key="1">
    <citation type="submission" date="2017-01" db="EMBL/GenBank/DDBJ databases">
        <authorList>
            <person name="Varghese N."/>
            <person name="Submissions S."/>
        </authorList>
    </citation>
    <scope>NUCLEOTIDE SEQUENCE [LARGE SCALE GENOMIC DNA]</scope>
    <source>
        <strain evidence="3">DSM 23127</strain>
    </source>
</reference>
<dbReference type="CDD" id="cd03794">
    <property type="entry name" value="GT4_WbuB-like"/>
    <property type="match status" value="1"/>
</dbReference>
<name>A0A1N7KMW6_9BACI</name>
<dbReference type="InterPro" id="IPR001296">
    <property type="entry name" value="Glyco_trans_1"/>
</dbReference>
<gene>
    <name evidence="2" type="ORF">SAMN05421687_11428</name>
</gene>
<dbReference type="EMBL" id="FTOC01000014">
    <property type="protein sequence ID" value="SIS62935.1"/>
    <property type="molecule type" value="Genomic_DNA"/>
</dbReference>
<dbReference type="PANTHER" id="PTHR45947:SF3">
    <property type="entry name" value="SULFOQUINOVOSYL TRANSFERASE SQD2"/>
    <property type="match status" value="1"/>
</dbReference>
<keyword evidence="3" id="KW-1185">Reference proteome</keyword>